<dbReference type="InterPro" id="IPR011167">
    <property type="entry name" value="Fe_dep_fumarate_hydratase"/>
</dbReference>
<dbReference type="GO" id="GO:0046872">
    <property type="term" value="F:metal ion binding"/>
    <property type="evidence" value="ECO:0007669"/>
    <property type="project" value="UniProtKB-UniRule"/>
</dbReference>
<keyword evidence="5 10" id="KW-0004">4Fe-4S</keyword>
<evidence type="ECO:0000256" key="2">
    <source>
        <dbReference type="ARBA" id="ARBA00001966"/>
    </source>
</evidence>
<comment type="function">
    <text evidence="10">Catalyzes the reversible hydration of fumarate to (S)-malate.</text>
</comment>
<evidence type="ECO:0000256" key="4">
    <source>
        <dbReference type="ARBA" id="ARBA00011738"/>
    </source>
</evidence>
<dbReference type="EC" id="4.2.1.2" evidence="10"/>
<dbReference type="PATRIC" id="fig|483937.3.peg.3033"/>
<dbReference type="InterPro" id="IPR004646">
    <property type="entry name" value="Fe-S_hydro-lyase_TtdA-typ_cat"/>
</dbReference>
<dbReference type="PANTHER" id="PTHR43351:SF2">
    <property type="entry name" value="L(+)-TARTRATE DEHYDRATASE SUBUNIT BETA-RELATED"/>
    <property type="match status" value="1"/>
</dbReference>
<comment type="catalytic activity">
    <reaction evidence="1 10">
        <text>(S)-malate = fumarate + H2O</text>
        <dbReference type="Rhea" id="RHEA:12460"/>
        <dbReference type="ChEBI" id="CHEBI:15377"/>
        <dbReference type="ChEBI" id="CHEBI:15589"/>
        <dbReference type="ChEBI" id="CHEBI:29806"/>
        <dbReference type="EC" id="4.2.1.2"/>
    </reaction>
</comment>
<keyword evidence="8 10" id="KW-0411">Iron-sulfur</keyword>
<accession>A0A132U3P3</accession>
<evidence type="ECO:0000313" key="14">
    <source>
        <dbReference type="Proteomes" id="UP000070475"/>
    </source>
</evidence>
<dbReference type="Proteomes" id="UP000070475">
    <property type="component" value="Unassembled WGS sequence"/>
</dbReference>
<evidence type="ECO:0000256" key="9">
    <source>
        <dbReference type="ARBA" id="ARBA00023239"/>
    </source>
</evidence>
<gene>
    <name evidence="13" type="ORF">AMQ84_10480</name>
</gene>
<evidence type="ECO:0000256" key="10">
    <source>
        <dbReference type="PIRNR" id="PIRNR001394"/>
    </source>
</evidence>
<comment type="subunit">
    <text evidence="4 10">Homodimer.</text>
</comment>
<dbReference type="PIRSF" id="PIRSF001394">
    <property type="entry name" value="Fe_dep_fumar_hy"/>
    <property type="match status" value="1"/>
</dbReference>
<keyword evidence="7 10" id="KW-0408">Iron</keyword>
<dbReference type="InterPro" id="IPR036660">
    <property type="entry name" value="Fe-S_hydroAse_TtdB_cat_sf"/>
</dbReference>
<protein>
    <recommendedName>
        <fullName evidence="10">Fumarate hydratase class I</fullName>
        <ecNumber evidence="10">4.2.1.2</ecNumber>
    </recommendedName>
</protein>
<evidence type="ECO:0000256" key="6">
    <source>
        <dbReference type="ARBA" id="ARBA00022723"/>
    </source>
</evidence>
<name>A0A132U3P3_9BACL</name>
<dbReference type="RefSeq" id="WP_060860329.1">
    <property type="nucleotide sequence ID" value="NZ_LIRB01000121.1"/>
</dbReference>
<dbReference type="AlphaFoldDB" id="A0A132U3P3"/>
<comment type="similarity">
    <text evidence="3 10">Belongs to the class-I fumarase family.</text>
</comment>
<sequence length="557" mass="59362">MQHFEDSVYDLIVETSTNLPGDVRRAVAKGRALEDRATRSGLALTTIAQNIGMAELQVSPICQDTGMPTFIIHTPVGVNQIEMKKDIHNAIIRATKNGKLRPNSVDSLTGENSGNNLGAGTPVIHFEQWEETGVDVRLILKGGGCENKNIQYSLPAELEGLGKAGRDLDGIRKCILHSVYQAQGQGCSAGFIGVGIGGDRTTGYELAKKQLFREVEDVNPNDDLAKLEEYIMENANKLGIGTMGFGGEVTLLGCKIGVMNRLPASFFVSVAYNCWAFRRQGILVDPSTGHIQEWLYESGTGISVGAEDSAAPAAVLEAVGAAAEGADCGVVSEDAAIPAAPAVLSAAEAEAKLAGKPAEAAAGESREVRLTTPVSEEDIRSLRVGDVVILSGEMHTGRDALHKYLMDHEAPVDLNGAVIYHCGPVMLKDEEGWHVKAAGPTTSIREEPYQGDIIKKFGIRAVIGKGGMGPKTLKALQEHGGVYLNAIGGAAQYYAECIKKVNGVDFMEFGIPEAMWHLQVDGFAAIVTMDAHGNSLHADVEKDSAAKLAQFREPVFK</sequence>
<feature type="domain" description="Fe-S hydro-lyase tartrate dehydratase alpha-type catalytic" evidence="11">
    <location>
        <begin position="6"/>
        <end position="280"/>
    </location>
</feature>
<evidence type="ECO:0000313" key="13">
    <source>
        <dbReference type="EMBL" id="KWX78145.1"/>
    </source>
</evidence>
<dbReference type="PANTHER" id="PTHR43351">
    <property type="entry name" value="L(+)-TARTRATE DEHYDRATASE SUBUNIT BETA"/>
    <property type="match status" value="1"/>
</dbReference>
<dbReference type="NCBIfam" id="TIGR00723">
    <property type="entry name" value="ttdB_fumA_fumB"/>
    <property type="match status" value="1"/>
</dbReference>
<dbReference type="Pfam" id="PF05681">
    <property type="entry name" value="Fumerase"/>
    <property type="match status" value="1"/>
</dbReference>
<comment type="cofactor">
    <cofactor evidence="2 10">
        <name>[4Fe-4S] cluster</name>
        <dbReference type="ChEBI" id="CHEBI:49883"/>
    </cofactor>
</comment>
<evidence type="ECO:0000259" key="11">
    <source>
        <dbReference type="Pfam" id="PF05681"/>
    </source>
</evidence>
<keyword evidence="9 10" id="KW-0456">Lyase</keyword>
<dbReference type="GO" id="GO:0006091">
    <property type="term" value="P:generation of precursor metabolites and energy"/>
    <property type="evidence" value="ECO:0007669"/>
    <property type="project" value="InterPro"/>
</dbReference>
<dbReference type="EMBL" id="LIRB01000121">
    <property type="protein sequence ID" value="KWX78145.1"/>
    <property type="molecule type" value="Genomic_DNA"/>
</dbReference>
<evidence type="ECO:0000259" key="12">
    <source>
        <dbReference type="Pfam" id="PF05683"/>
    </source>
</evidence>
<dbReference type="GO" id="GO:0004333">
    <property type="term" value="F:fumarate hydratase activity"/>
    <property type="evidence" value="ECO:0007669"/>
    <property type="project" value="UniProtKB-UniRule"/>
</dbReference>
<reference evidence="13 14" key="1">
    <citation type="submission" date="2015-08" db="EMBL/GenBank/DDBJ databases">
        <title>Genomes of Paenibacillus riograndensis.</title>
        <authorList>
            <person name="Sant'Anna F.H."/>
            <person name="Souza R."/>
            <person name="Ambrosini A."/>
            <person name="Bach E."/>
            <person name="Fernandes G."/>
            <person name="Balsanelli E."/>
            <person name="Baura V.A."/>
            <person name="Pedrosa F.O."/>
            <person name="Souza E.M."/>
            <person name="Passaglia L."/>
        </authorList>
    </citation>
    <scope>NUCLEOTIDE SEQUENCE [LARGE SCALE GENOMIC DNA]</scope>
    <source>
        <strain evidence="13 14">CAS34</strain>
    </source>
</reference>
<keyword evidence="14" id="KW-1185">Reference proteome</keyword>
<dbReference type="GO" id="GO:0051539">
    <property type="term" value="F:4 iron, 4 sulfur cluster binding"/>
    <property type="evidence" value="ECO:0007669"/>
    <property type="project" value="UniProtKB-UniRule"/>
</dbReference>
<evidence type="ECO:0000256" key="7">
    <source>
        <dbReference type="ARBA" id="ARBA00023004"/>
    </source>
</evidence>
<dbReference type="InterPro" id="IPR004647">
    <property type="entry name" value="Fe-S_hydro-lyase_TtdB-typ_cat"/>
</dbReference>
<evidence type="ECO:0000256" key="5">
    <source>
        <dbReference type="ARBA" id="ARBA00022485"/>
    </source>
</evidence>
<proteinExistence type="inferred from homology"/>
<evidence type="ECO:0000256" key="1">
    <source>
        <dbReference type="ARBA" id="ARBA00000929"/>
    </source>
</evidence>
<evidence type="ECO:0000256" key="3">
    <source>
        <dbReference type="ARBA" id="ARBA00008876"/>
    </source>
</evidence>
<keyword evidence="6 10" id="KW-0479">Metal-binding</keyword>
<feature type="domain" description="Fe-S hydro-lyase tartrate dehydratase beta-type catalytic" evidence="12">
    <location>
        <begin position="358"/>
        <end position="539"/>
    </location>
</feature>
<dbReference type="OrthoDB" id="9798978at2"/>
<dbReference type="Pfam" id="PF05683">
    <property type="entry name" value="Fumerase_C"/>
    <property type="match status" value="1"/>
</dbReference>
<evidence type="ECO:0000256" key="8">
    <source>
        <dbReference type="ARBA" id="ARBA00023014"/>
    </source>
</evidence>
<dbReference type="SUPFAM" id="SSF117457">
    <property type="entry name" value="FumA C-terminal domain-like"/>
    <property type="match status" value="1"/>
</dbReference>
<organism evidence="13 14">
    <name type="scientific">Paenibacillus riograndensis</name>
    <dbReference type="NCBI Taxonomy" id="483937"/>
    <lineage>
        <taxon>Bacteria</taxon>
        <taxon>Bacillati</taxon>
        <taxon>Bacillota</taxon>
        <taxon>Bacilli</taxon>
        <taxon>Bacillales</taxon>
        <taxon>Paenibacillaceae</taxon>
        <taxon>Paenibacillus</taxon>
        <taxon>Paenibacillus sonchi group</taxon>
    </lineage>
</organism>
<dbReference type="NCBIfam" id="TIGR00722">
    <property type="entry name" value="ttdA_fumA_fumB"/>
    <property type="match status" value="1"/>
</dbReference>
<comment type="caution">
    <text evidence="13">The sequence shown here is derived from an EMBL/GenBank/DDBJ whole genome shotgun (WGS) entry which is preliminary data.</text>
</comment>
<dbReference type="Gene3D" id="3.20.130.10">
    <property type="entry name" value="Fe-S hydro-lyase, tartrate dehydratase beta-type, catalytic domain"/>
    <property type="match status" value="1"/>
</dbReference>